<comment type="caution">
    <text evidence="1">The sequence shown here is derived from an EMBL/GenBank/DDBJ whole genome shotgun (WGS) entry which is preliminary data.</text>
</comment>
<proteinExistence type="predicted"/>
<accession>A0A0F3NRE8</accession>
<gene>
    <name evidence="1" type="ORF">NLO413_0877</name>
</gene>
<sequence length="59" mass="7001">MLGYIYVACLHRADNVTFCRKINNSEKYMKVNLFSFCYTIQAYGKFLNIKRIHIKSQGF</sequence>
<evidence type="ECO:0000313" key="2">
    <source>
        <dbReference type="Proteomes" id="UP000033562"/>
    </source>
</evidence>
<protein>
    <submittedName>
        <fullName evidence="1">Uncharacterized protein</fullName>
    </submittedName>
</protein>
<reference evidence="1 2" key="1">
    <citation type="submission" date="2015-02" db="EMBL/GenBank/DDBJ databases">
        <title>Genome Sequencing of Rickettsiales.</title>
        <authorList>
            <person name="Daugherty S.C."/>
            <person name="Su Q."/>
            <person name="Abolude K."/>
            <person name="Beier-Sexton M."/>
            <person name="Carlyon J.A."/>
            <person name="Carter R."/>
            <person name="Day N.P."/>
            <person name="Dumler S.J."/>
            <person name="Dyachenko V."/>
            <person name="Godinez A."/>
            <person name="Kurtti T.J."/>
            <person name="Lichay M."/>
            <person name="Mullins K.E."/>
            <person name="Ott S."/>
            <person name="Pappas-Brown V."/>
            <person name="Paris D.H."/>
            <person name="Patel P."/>
            <person name="Richards A.L."/>
            <person name="Sadzewicz L."/>
            <person name="Sears K."/>
            <person name="Seidman D."/>
            <person name="Sengamalay N."/>
            <person name="Stenos J."/>
            <person name="Tallon L.J."/>
            <person name="Vincent G."/>
            <person name="Fraser C.M."/>
            <person name="Munderloh U."/>
            <person name="Dunning-Hotopp J.C."/>
        </authorList>
    </citation>
    <scope>NUCLEOTIDE SEQUENCE [LARGE SCALE GENOMIC DNA]</scope>
    <source>
        <strain evidence="1 2">RAC413</strain>
    </source>
</reference>
<name>A0A0F3NRE8_9RICK</name>
<organism evidence="1 2">
    <name type="scientific">Candidatus Neoehrlichia procyonis str. RAC413</name>
    <dbReference type="NCBI Taxonomy" id="1359163"/>
    <lineage>
        <taxon>Bacteria</taxon>
        <taxon>Pseudomonadati</taxon>
        <taxon>Pseudomonadota</taxon>
        <taxon>Alphaproteobacteria</taxon>
        <taxon>Rickettsiales</taxon>
        <taxon>Anaplasmataceae</taxon>
        <taxon>Candidatus Neoehrlichia</taxon>
    </lineage>
</organism>
<dbReference type="AlphaFoldDB" id="A0A0F3NRE8"/>
<dbReference type="EMBL" id="LANX01000001">
    <property type="protein sequence ID" value="KJV69484.1"/>
    <property type="molecule type" value="Genomic_DNA"/>
</dbReference>
<dbReference type="Proteomes" id="UP000033562">
    <property type="component" value="Unassembled WGS sequence"/>
</dbReference>
<keyword evidence="2" id="KW-1185">Reference proteome</keyword>
<evidence type="ECO:0000313" key="1">
    <source>
        <dbReference type="EMBL" id="KJV69484.1"/>
    </source>
</evidence>